<evidence type="ECO:0000313" key="2">
    <source>
        <dbReference type="Proteomes" id="UP000309174"/>
    </source>
</evidence>
<gene>
    <name evidence="1" type="ORF">ETD83_39265</name>
</gene>
<dbReference type="RefSeq" id="WP_138650286.1">
    <property type="nucleotide sequence ID" value="NZ_VCKW01000406.1"/>
</dbReference>
<sequence length="60" mass="6350">MASAVPTFGCQRHRPEDRLDHGRVTTFGHARSATSPFAILAGFDSALSVPVGADLTLPRS</sequence>
<dbReference type="EMBL" id="VCKW01000406">
    <property type="protein sequence ID" value="TMQ89157.1"/>
    <property type="molecule type" value="Genomic_DNA"/>
</dbReference>
<evidence type="ECO:0000313" key="1">
    <source>
        <dbReference type="EMBL" id="TMQ89157.1"/>
    </source>
</evidence>
<proteinExistence type="predicted"/>
<comment type="caution">
    <text evidence="1">The sequence shown here is derived from an EMBL/GenBank/DDBJ whole genome shotgun (WGS) entry which is preliminary data.</text>
</comment>
<organism evidence="1 2">
    <name type="scientific">Actinomadura soli</name>
    <dbReference type="NCBI Taxonomy" id="2508997"/>
    <lineage>
        <taxon>Bacteria</taxon>
        <taxon>Bacillati</taxon>
        <taxon>Actinomycetota</taxon>
        <taxon>Actinomycetes</taxon>
        <taxon>Streptosporangiales</taxon>
        <taxon>Thermomonosporaceae</taxon>
        <taxon>Actinomadura</taxon>
    </lineage>
</organism>
<accession>A0A5C4IZ89</accession>
<protein>
    <submittedName>
        <fullName evidence="1">Uncharacterized protein</fullName>
    </submittedName>
</protein>
<dbReference type="Proteomes" id="UP000309174">
    <property type="component" value="Unassembled WGS sequence"/>
</dbReference>
<keyword evidence="2" id="KW-1185">Reference proteome</keyword>
<dbReference type="AlphaFoldDB" id="A0A5C4IZ89"/>
<reference evidence="1 2" key="1">
    <citation type="submission" date="2019-05" db="EMBL/GenBank/DDBJ databases">
        <title>Draft genome sequence of Actinomadura sp. 14C53.</title>
        <authorList>
            <person name="Saricaoglu S."/>
            <person name="Isik K."/>
        </authorList>
    </citation>
    <scope>NUCLEOTIDE SEQUENCE [LARGE SCALE GENOMIC DNA]</scope>
    <source>
        <strain evidence="1 2">14C53</strain>
    </source>
</reference>
<name>A0A5C4IZ89_9ACTN</name>